<keyword evidence="12 21" id="KW-0472">Membrane</keyword>
<feature type="transmembrane region" description="Helical" evidence="21">
    <location>
        <begin position="1668"/>
        <end position="1693"/>
    </location>
</feature>
<evidence type="ECO:0000313" key="23">
    <source>
        <dbReference type="EMBL" id="KUI57190.1"/>
    </source>
</evidence>
<keyword evidence="11" id="KW-0406">Ion transport</keyword>
<feature type="transmembrane region" description="Helical" evidence="21">
    <location>
        <begin position="1768"/>
        <end position="1787"/>
    </location>
</feature>
<evidence type="ECO:0000256" key="2">
    <source>
        <dbReference type="ARBA" id="ARBA00022448"/>
    </source>
</evidence>
<feature type="compositionally biased region" description="Low complexity" evidence="20">
    <location>
        <begin position="1"/>
        <end position="14"/>
    </location>
</feature>
<comment type="function">
    <text evidence="15">Voltage-gated, high-affinity calcium channel that functions together with MID1 to mediate calcium entry into cells. Required during conditions of environmental stress.</text>
</comment>
<dbReference type="InterPro" id="IPR050599">
    <property type="entry name" value="VDCC_alpha-1_subunit"/>
</dbReference>
<feature type="transmembrane region" description="Helical" evidence="21">
    <location>
        <begin position="721"/>
        <end position="743"/>
    </location>
</feature>
<feature type="region of interest" description="Disordered" evidence="20">
    <location>
        <begin position="2044"/>
        <end position="2150"/>
    </location>
</feature>
<reference evidence="24" key="1">
    <citation type="submission" date="2014-12" db="EMBL/GenBank/DDBJ databases">
        <title>Genome Sequence of Valsa Canker Pathogens Uncovers a Specific Adaption of Colonization on Woody Bark.</title>
        <authorList>
            <person name="Yin Z."/>
            <person name="Liu H."/>
            <person name="Gao X."/>
            <person name="Li Z."/>
            <person name="Song N."/>
            <person name="Ke X."/>
            <person name="Dai Q."/>
            <person name="Wu Y."/>
            <person name="Sun Y."/>
            <person name="Xu J.-R."/>
            <person name="Kang Z.K."/>
            <person name="Wang L."/>
            <person name="Huang L."/>
        </authorList>
    </citation>
    <scope>NUCLEOTIDE SEQUENCE [LARGE SCALE GENOMIC DNA]</scope>
    <source>
        <strain evidence="24">SXYL134</strain>
    </source>
</reference>
<keyword evidence="7 21" id="KW-0812">Transmembrane</keyword>
<feature type="compositionally biased region" description="Polar residues" evidence="20">
    <location>
        <begin position="2044"/>
        <end position="2075"/>
    </location>
</feature>
<dbReference type="SUPFAM" id="SSF81324">
    <property type="entry name" value="Voltage-gated potassium channels"/>
    <property type="match status" value="4"/>
</dbReference>
<dbReference type="PRINTS" id="PR00167">
    <property type="entry name" value="CACHANNEL"/>
</dbReference>
<keyword evidence="3" id="KW-1003">Cell membrane</keyword>
<dbReference type="InterPro" id="IPR002077">
    <property type="entry name" value="VDCCAlpha1"/>
</dbReference>
<dbReference type="PANTHER" id="PTHR45628:SF7">
    <property type="entry name" value="VOLTAGE-DEPENDENT CALCIUM CHANNEL TYPE A SUBUNIT ALPHA-1"/>
    <property type="match status" value="1"/>
</dbReference>
<evidence type="ECO:0000256" key="6">
    <source>
        <dbReference type="ARBA" id="ARBA00022673"/>
    </source>
</evidence>
<proteinExistence type="inferred from homology"/>
<feature type="transmembrane region" description="Helical" evidence="21">
    <location>
        <begin position="1468"/>
        <end position="1491"/>
    </location>
</feature>
<organism evidence="23 24">
    <name type="scientific">Cytospora mali</name>
    <name type="common">Apple Valsa canker fungus</name>
    <name type="synonym">Valsa mali</name>
    <dbReference type="NCBI Taxonomy" id="578113"/>
    <lineage>
        <taxon>Eukaryota</taxon>
        <taxon>Fungi</taxon>
        <taxon>Dikarya</taxon>
        <taxon>Ascomycota</taxon>
        <taxon>Pezizomycotina</taxon>
        <taxon>Sordariomycetes</taxon>
        <taxon>Sordariomycetidae</taxon>
        <taxon>Diaporthales</taxon>
        <taxon>Cytosporaceae</taxon>
        <taxon>Cytospora</taxon>
    </lineage>
</organism>
<name>A0A194UZT5_CYTMA</name>
<evidence type="ECO:0000256" key="18">
    <source>
        <dbReference type="PIRSR" id="PIRSR602077-1"/>
    </source>
</evidence>
<feature type="region of interest" description="Disordered" evidence="20">
    <location>
        <begin position="263"/>
        <end position="297"/>
    </location>
</feature>
<evidence type="ECO:0000256" key="14">
    <source>
        <dbReference type="ARBA" id="ARBA00023303"/>
    </source>
</evidence>
<keyword evidence="8 18" id="KW-0106">Calcium</keyword>
<feature type="region of interest" description="Disordered" evidence="20">
    <location>
        <begin position="1"/>
        <end position="242"/>
    </location>
</feature>
<feature type="transmembrane region" description="Helical" evidence="21">
    <location>
        <begin position="1638"/>
        <end position="1656"/>
    </location>
</feature>
<evidence type="ECO:0000256" key="11">
    <source>
        <dbReference type="ARBA" id="ARBA00023065"/>
    </source>
</evidence>
<keyword evidence="18" id="KW-0479">Metal-binding</keyword>
<dbReference type="FunFam" id="1.10.287.70:FF:000093">
    <property type="entry name" value="Calcium channel subunit Cch1"/>
    <property type="match status" value="1"/>
</dbReference>
<dbReference type="InterPro" id="IPR027359">
    <property type="entry name" value="Volt_channel_dom_sf"/>
</dbReference>
<feature type="transmembrane region" description="Helical" evidence="21">
    <location>
        <begin position="576"/>
        <end position="596"/>
    </location>
</feature>
<feature type="compositionally biased region" description="Polar residues" evidence="20">
    <location>
        <begin position="166"/>
        <end position="181"/>
    </location>
</feature>
<evidence type="ECO:0000256" key="20">
    <source>
        <dbReference type="SAM" id="MobiDB-lite"/>
    </source>
</evidence>
<feature type="compositionally biased region" description="Gly residues" evidence="20">
    <location>
        <begin position="39"/>
        <end position="53"/>
    </location>
</feature>
<dbReference type="Pfam" id="PF00520">
    <property type="entry name" value="Ion_trans"/>
    <property type="match status" value="4"/>
</dbReference>
<evidence type="ECO:0000256" key="15">
    <source>
        <dbReference type="ARBA" id="ARBA00057587"/>
    </source>
</evidence>
<feature type="transmembrane region" description="Helical" evidence="21">
    <location>
        <begin position="1296"/>
        <end position="1314"/>
    </location>
</feature>
<dbReference type="FunFam" id="1.20.120.350:FF:000098">
    <property type="entry name" value="Calcium channel subunit Cch1"/>
    <property type="match status" value="1"/>
</dbReference>
<dbReference type="GO" id="GO:0005509">
    <property type="term" value="F:calcium ion binding"/>
    <property type="evidence" value="ECO:0007669"/>
    <property type="project" value="InterPro"/>
</dbReference>
<comment type="similarity">
    <text evidence="16 19">Belongs to the calcium channel alpha-1 subunit (TC 1.A.1.11) family.</text>
</comment>
<dbReference type="InterPro" id="IPR005821">
    <property type="entry name" value="Ion_trans_dom"/>
</dbReference>
<dbReference type="OrthoDB" id="416585at2759"/>
<feature type="region of interest" description="Disordered" evidence="20">
    <location>
        <begin position="2010"/>
        <end position="2030"/>
    </location>
</feature>
<feature type="transmembrane region" description="Helical" evidence="21">
    <location>
        <begin position="1582"/>
        <end position="1600"/>
    </location>
</feature>
<keyword evidence="5 19" id="KW-0109">Calcium transport</keyword>
<feature type="compositionally biased region" description="Basic and acidic residues" evidence="20">
    <location>
        <begin position="268"/>
        <end position="285"/>
    </location>
</feature>
<feature type="compositionally biased region" description="Low complexity" evidence="20">
    <location>
        <begin position="2114"/>
        <end position="2139"/>
    </location>
</feature>
<evidence type="ECO:0000256" key="19">
    <source>
        <dbReference type="RuleBase" id="RU003808"/>
    </source>
</evidence>
<feature type="transmembrane region" description="Helical" evidence="21">
    <location>
        <begin position="1223"/>
        <end position="1244"/>
    </location>
</feature>
<keyword evidence="2" id="KW-0813">Transport</keyword>
<evidence type="ECO:0000256" key="9">
    <source>
        <dbReference type="ARBA" id="ARBA00022882"/>
    </source>
</evidence>
<feature type="transmembrane region" description="Helical" evidence="21">
    <location>
        <begin position="1349"/>
        <end position="1373"/>
    </location>
</feature>
<feature type="transmembrane region" description="Helical" evidence="21">
    <location>
        <begin position="517"/>
        <end position="536"/>
    </location>
</feature>
<dbReference type="Proteomes" id="UP000078576">
    <property type="component" value="Unassembled WGS sequence"/>
</dbReference>
<dbReference type="InterPro" id="IPR002048">
    <property type="entry name" value="EF_hand_dom"/>
</dbReference>
<evidence type="ECO:0000256" key="16">
    <source>
        <dbReference type="ARBA" id="ARBA00061395"/>
    </source>
</evidence>
<evidence type="ECO:0000256" key="5">
    <source>
        <dbReference type="ARBA" id="ARBA00022568"/>
    </source>
</evidence>
<evidence type="ECO:0000256" key="21">
    <source>
        <dbReference type="SAM" id="Phobius"/>
    </source>
</evidence>
<evidence type="ECO:0000313" key="24">
    <source>
        <dbReference type="Proteomes" id="UP000078576"/>
    </source>
</evidence>
<evidence type="ECO:0000256" key="10">
    <source>
        <dbReference type="ARBA" id="ARBA00022989"/>
    </source>
</evidence>
<evidence type="ECO:0000256" key="4">
    <source>
        <dbReference type="ARBA" id="ARBA00022553"/>
    </source>
</evidence>
<feature type="transmembrane region" description="Helical" evidence="21">
    <location>
        <begin position="410"/>
        <end position="436"/>
    </location>
</feature>
<evidence type="ECO:0000259" key="22">
    <source>
        <dbReference type="PROSITE" id="PS50222"/>
    </source>
</evidence>
<dbReference type="FunFam" id="1.20.120.350:FF:000063">
    <property type="entry name" value="Calcium channel subunit Cch1"/>
    <property type="match status" value="1"/>
</dbReference>
<feature type="transmembrane region" description="Helical" evidence="21">
    <location>
        <begin position="1264"/>
        <end position="1284"/>
    </location>
</feature>
<protein>
    <recommendedName>
        <fullName evidence="17">Calcium-channel protein CCH1</fullName>
    </recommendedName>
</protein>
<feature type="region of interest" description="Disordered" evidence="20">
    <location>
        <begin position="312"/>
        <end position="336"/>
    </location>
</feature>
<keyword evidence="24" id="KW-1185">Reference proteome</keyword>
<feature type="transmembrane region" description="Helical" evidence="21">
    <location>
        <begin position="1550"/>
        <end position="1570"/>
    </location>
</feature>
<accession>A0A194UZT5</accession>
<feature type="compositionally biased region" description="Low complexity" evidence="20">
    <location>
        <begin position="91"/>
        <end position="102"/>
    </location>
</feature>
<dbReference type="EMBL" id="KN714697">
    <property type="protein sequence ID" value="KUI57190.1"/>
    <property type="molecule type" value="Genomic_DNA"/>
</dbReference>
<dbReference type="GO" id="GO:0008331">
    <property type="term" value="F:high voltage-gated calcium channel activity"/>
    <property type="evidence" value="ECO:0007669"/>
    <property type="project" value="TreeGrafter"/>
</dbReference>
<dbReference type="PANTHER" id="PTHR45628">
    <property type="entry name" value="VOLTAGE-DEPENDENT CALCIUM CHANNEL TYPE A SUBUNIT ALPHA-1"/>
    <property type="match status" value="1"/>
</dbReference>
<comment type="subcellular location">
    <subcellularLocation>
        <location evidence="1">Cell membrane</location>
        <topology evidence="1">Multi-pass membrane protein</topology>
    </subcellularLocation>
    <subcellularLocation>
        <location evidence="19">Membrane</location>
        <topology evidence="19">Multi-pass membrane protein</topology>
    </subcellularLocation>
</comment>
<keyword evidence="9 19" id="KW-0851">Voltage-gated channel</keyword>
<keyword evidence="13" id="KW-0325">Glycoprotein</keyword>
<gene>
    <name evidence="23" type="ORF">VP1G_04517</name>
</gene>
<feature type="transmembrane region" description="Helical" evidence="21">
    <location>
        <begin position="851"/>
        <end position="868"/>
    </location>
</feature>
<evidence type="ECO:0000256" key="8">
    <source>
        <dbReference type="ARBA" id="ARBA00022837"/>
    </source>
</evidence>
<evidence type="ECO:0000256" key="7">
    <source>
        <dbReference type="ARBA" id="ARBA00022692"/>
    </source>
</evidence>
<keyword evidence="14" id="KW-0407">Ion channel</keyword>
<feature type="region of interest" description="Disordered" evidence="20">
    <location>
        <begin position="1088"/>
        <end position="1110"/>
    </location>
</feature>
<dbReference type="Gene3D" id="1.20.120.350">
    <property type="entry name" value="Voltage-gated potassium channels. Chain C"/>
    <property type="match status" value="5"/>
</dbReference>
<dbReference type="Gene3D" id="1.10.287.70">
    <property type="match status" value="4"/>
</dbReference>
<evidence type="ECO:0000256" key="13">
    <source>
        <dbReference type="ARBA" id="ARBA00023180"/>
    </source>
</evidence>
<dbReference type="PROSITE" id="PS50222">
    <property type="entry name" value="EF_HAND_2"/>
    <property type="match status" value="1"/>
</dbReference>
<sequence>MADQSNSPPRNGNRAPPPPPILLANLESSFGESASGRSTSGGGEGGGGRGGQTLGPTLNTEDARLRYERLSPTTAQMAANLPGISTYWDNPYQQQQQQPRPQGLSLDPESPMDPAFQYAIPPDFSQPATPQRPRALSEIATTPNAAYEVPSYFAERNPQDSDRVPLTQTAQPIDGLSVSSESHPRDSFQTVRDLDAGPSQVRNEDRLGFDLESGIGSKKGRSYGKSLTPDGSRRSRSPSTGAFLKAGSIVRAMSQRVVNISGEGEVLENQKRRERSRSPSKDGGRESIPSMPDLGADTSYASQLYQNQSPVEKHGQTEYIFPSDPGPLSPVPGMQGRMPNPLKGKSLGIFSPDNPIRMRLCDILVQPWTEPLILILIVLQTVLLCVEAAPNVFEQGDGRPDRWGKTSIDWAIFILFVIFTIEIIARIIVSGFILNAPEFSTIDRQRGVKAAVVDRYRTVFAPQRQRSIKKPPQDYGPSTFQRSVTFLHGQPLPETLEEQQRYQLARRAFLRHGFNRLDFVAVVSFWISFVVGITGLEKEHHLYVFRMLSCLRILRLLALTKGNAVILRSLKRAAPLLLRVSFLIGFFWVIFAIIGVQSFKSSFKRQCVWIDPADPLNITAAYNNDFQFCGGYKNDTTGQDMPWVKAEPPDDLASLHAGTTSAKGYICPRGSLCLQQGNPYNDTFHFDDILHSLELVFVVMSANTFSDLMYYTIDSDYTPSALFFGFGIMIMLLWLVNLLIAVITSSFQVIREESKASAFTDTEDKFVPAPVEEPPKRVSTLQKIYDKSTTFWVLCISFDLLAQACKSARMSEDRQAFIENVEIVVTLLLDTEMCIRLIANFRGFFRSKRNLVDLSLAIITSVILLPPIHHVDELYAWMTVFQIMRVYRVVLAVPMTRDLIQMVLGDATGISNLMLFVYLITLLLAIFASQLFRGEIPLEDDSGNNINITFATIWNSFLGMYQILSSENWTTILYTVTAYTTAWHTSWIGAMFLVGWFILAFFILVNMFIAVIQENFDVGEDVKRLEQVRAFLQRKELGGSSSNLALSTIFSLGRSRKQKDPLDYGPAAMEMLLKEAVVREFLDDAVEPLHETPPGDSQSPPEASDAPAGNVKPGFMSMLWGKTVTLFTSKDPNPFYSNINFENRNETMDPRQMARQAVSATAERRKAQRAYLARHPMYNNSLFIFTPRNPIRRLCQRLVGPGRGTERFDGVEPHKIAWYSFSAFIYAAIVAMVVLACVTTPLYQKEYFKTNVFSVKNWFVWTDMAFAALFSTEAVIKVIADGFFWTPNAYFRSSWGIIDAVVLVTLWINVITLFTNDGAVSRAVGAFKALRALRLLNVSDSARETFHSLIVIGWWKIASAAFVSLSLILPFAIYGTNLFMGKMVTCNDTNAGDYLFDCFGEFNSTPYNWNVLAPRVADNPYYSFDDFGSSLFILFQIVSQEGWVDVSFSAQSITGIGMQPQFGVSQGYAAFFVIYNLLGTVFVLTLFISVFMRNYTEQTGVAYLTAEQRSWLELRKLLRQISPSKTSYDDSKQKWKKWCHKRAIEKKGKWYTTITIVLVLHLVLLLVEYYEEPDWWTMTRDGLFFLFTLTYLANSGIRIIGLGWPRFRKSSWDMYSLIVVSGAFATTILFFIRPKVEAFIQLHKFFLVAVVFLLIPRNDALDQLFKTAAASLTTIGNLLATWLVFFLVFAIALTQTFSLTRFGSQETTTVNFRTVPYALLLLFRMSVGEGWNQIMEDYAGIEPPLCVESDNFYDSDCGSSSWARVLFILWNILSMYIFVNLFVSLIYESFSYVYQRSSGLAAVDRDELRRFKEAWRSVDPHGTGYISKDTFPRLLGELSGVFEMRVYPPEDSVHQILEDVRDEPSSRHASISTASQYGGVNLERLNRRLNEINIADIRERRRRYNIFYEEVMVSADPDKGIAFTTVLMILAHYNIINDSKSLRLEEFLRRRARLQRIEEEVRRRVVVGFFDTMYYSRQWKRHKEKKRSARMTGIPQLGVPDILVDDEEQRAKRKQSLAAPRNPYASGTTGLAQLRSSTATFLSPNEARSSGAANNQHKTWSGTSTDLTLQTNFDTSGVHPLSRPRSGDSQASAGRGSDAHQSTHSAFSFELQRGSSAHGSAGSSAVNSRRNSRSNSAVSPSQMSQILDDSIWMATIRRSATSAKKKSGW</sequence>
<keyword evidence="10 21" id="KW-1133">Transmembrane helix</keyword>
<evidence type="ECO:0000256" key="3">
    <source>
        <dbReference type="ARBA" id="ARBA00022475"/>
    </source>
</evidence>
<evidence type="ECO:0000256" key="17">
    <source>
        <dbReference type="ARBA" id="ARBA00067459"/>
    </source>
</evidence>
<feature type="domain" description="EF-hand" evidence="22">
    <location>
        <begin position="1806"/>
        <end position="1841"/>
    </location>
</feature>
<dbReference type="GO" id="GO:0098703">
    <property type="term" value="P:calcium ion import across plasma membrane"/>
    <property type="evidence" value="ECO:0007669"/>
    <property type="project" value="TreeGrafter"/>
</dbReference>
<dbReference type="GO" id="GO:0005891">
    <property type="term" value="C:voltage-gated calcium channel complex"/>
    <property type="evidence" value="ECO:0007669"/>
    <property type="project" value="InterPro"/>
</dbReference>
<keyword evidence="4" id="KW-0597">Phosphoprotein</keyword>
<evidence type="ECO:0000256" key="12">
    <source>
        <dbReference type="ARBA" id="ARBA00023136"/>
    </source>
</evidence>
<evidence type="ECO:0000256" key="1">
    <source>
        <dbReference type="ARBA" id="ARBA00004651"/>
    </source>
</evidence>
<feature type="transmembrane region" description="Helical" evidence="21">
    <location>
        <begin position="987"/>
        <end position="1009"/>
    </location>
</feature>
<dbReference type="STRING" id="694573.A0A194UZT5"/>
<feature type="transmembrane region" description="Helical" evidence="21">
    <location>
        <begin position="1612"/>
        <end position="1632"/>
    </location>
</feature>
<dbReference type="FunFam" id="1.10.287.70:FF:000118">
    <property type="entry name" value="Calcium channel subunit Cch1"/>
    <property type="match status" value="1"/>
</dbReference>
<keyword evidence="6 19" id="KW-0107">Calcium channel</keyword>
<feature type="transmembrane region" description="Helical" evidence="21">
    <location>
        <begin position="913"/>
        <end position="932"/>
    </location>
</feature>
<feature type="binding site" evidence="18">
    <location>
        <position position="1441"/>
    </location>
    <ligand>
        <name>Ca(2+)</name>
        <dbReference type="ChEBI" id="CHEBI:29108"/>
    </ligand>
</feature>